<keyword evidence="2" id="KW-1185">Reference proteome</keyword>
<accession>A0ACB0XMC3</accession>
<reference evidence="1" key="1">
    <citation type="submission" date="2023-11" db="EMBL/GenBank/DDBJ databases">
        <authorList>
            <person name="Poullet M."/>
        </authorList>
    </citation>
    <scope>NUCLEOTIDE SEQUENCE</scope>
    <source>
        <strain evidence="1">E1834</strain>
    </source>
</reference>
<dbReference type="EMBL" id="CAVMJV010000001">
    <property type="protein sequence ID" value="CAK5008666.1"/>
    <property type="molecule type" value="Genomic_DNA"/>
</dbReference>
<evidence type="ECO:0000313" key="2">
    <source>
        <dbReference type="Proteomes" id="UP001497535"/>
    </source>
</evidence>
<name>A0ACB0XMC3_MELEN</name>
<proteinExistence type="predicted"/>
<gene>
    <name evidence="1" type="ORF">MENTE1834_LOCUS1119</name>
</gene>
<sequence length="284" mass="33582">MRRRHQKMRENVLKSQQSSVEKLVGNASTTTNILTTKLSLKRRNHPNNASTDAGEANKIRHVSLGNRISDPVHMGGDSLGRGGDFLFDLPKRMLQKIILIIFLKFLGSISSLAVLVLYYCWIRSLIQNQTDEWSTLIKRIEIEQFEQRKLHTKEEYELLRRILTERQKQQQLALKSRFEMENRELKQAQTKKSMEDIRAVQQDKVIKTKAERDRRIKELNERNLKLFMEERKRLATRCRRHEDQLEKKHNEQLESLEKESIRALELEEMSHRETLLASQPQCIV</sequence>
<organism evidence="1 2">
    <name type="scientific">Meloidogyne enterolobii</name>
    <name type="common">Root-knot nematode worm</name>
    <name type="synonym">Meloidogyne mayaguensis</name>
    <dbReference type="NCBI Taxonomy" id="390850"/>
    <lineage>
        <taxon>Eukaryota</taxon>
        <taxon>Metazoa</taxon>
        <taxon>Ecdysozoa</taxon>
        <taxon>Nematoda</taxon>
        <taxon>Chromadorea</taxon>
        <taxon>Rhabditida</taxon>
        <taxon>Tylenchina</taxon>
        <taxon>Tylenchomorpha</taxon>
        <taxon>Tylenchoidea</taxon>
        <taxon>Meloidogynidae</taxon>
        <taxon>Meloidogyninae</taxon>
        <taxon>Meloidogyne</taxon>
    </lineage>
</organism>
<comment type="caution">
    <text evidence="1">The sequence shown here is derived from an EMBL/GenBank/DDBJ whole genome shotgun (WGS) entry which is preliminary data.</text>
</comment>
<dbReference type="Proteomes" id="UP001497535">
    <property type="component" value="Unassembled WGS sequence"/>
</dbReference>
<protein>
    <submittedName>
        <fullName evidence="1">Uncharacterized protein</fullName>
    </submittedName>
</protein>
<evidence type="ECO:0000313" key="1">
    <source>
        <dbReference type="EMBL" id="CAK5008666.1"/>
    </source>
</evidence>